<dbReference type="InterPro" id="IPR029058">
    <property type="entry name" value="AB_hydrolase_fold"/>
</dbReference>
<sequence>MSLFLPLLRADFYATESYHYDSPDVCPPLRTPALLLCGSHDREASWQQVDAWRQWLSHVTGPVVIDGDHFYPIQQARSFFTQIVRHFPHAFSAMTALQKQSSTSER</sequence>
<dbReference type="GO" id="GO:0008610">
    <property type="term" value="P:lipid biosynthetic process"/>
    <property type="evidence" value="ECO:0007669"/>
    <property type="project" value="TreeGrafter"/>
</dbReference>
<dbReference type="EMBL" id="UAVY01000004">
    <property type="protein sequence ID" value="SQB29912.1"/>
    <property type="molecule type" value="Genomic_DNA"/>
</dbReference>
<dbReference type="AlphaFoldDB" id="A0A2X2VG51"/>
<dbReference type="Pfam" id="PF00975">
    <property type="entry name" value="Thioesterase"/>
    <property type="match status" value="1"/>
</dbReference>
<evidence type="ECO:0000313" key="3">
    <source>
        <dbReference type="EMBL" id="SQB29912.1"/>
    </source>
</evidence>
<protein>
    <submittedName>
        <fullName evidence="3">Thioesterase domain</fullName>
    </submittedName>
</protein>
<dbReference type="Proteomes" id="UP000251584">
    <property type="component" value="Unassembled WGS sequence"/>
</dbReference>
<dbReference type="PANTHER" id="PTHR11487:SF0">
    <property type="entry name" value="S-ACYL FATTY ACID SYNTHASE THIOESTERASE, MEDIUM CHAIN"/>
    <property type="match status" value="1"/>
</dbReference>
<dbReference type="InterPro" id="IPR001031">
    <property type="entry name" value="Thioesterase"/>
</dbReference>
<evidence type="ECO:0000259" key="2">
    <source>
        <dbReference type="Pfam" id="PF00975"/>
    </source>
</evidence>
<reference evidence="3 4" key="1">
    <citation type="submission" date="2018-06" db="EMBL/GenBank/DDBJ databases">
        <authorList>
            <consortium name="Pathogen Informatics"/>
            <person name="Doyle S."/>
        </authorList>
    </citation>
    <scope>NUCLEOTIDE SEQUENCE [LARGE SCALE GENOMIC DNA]</scope>
    <source>
        <strain evidence="3 4">NCTC10786</strain>
    </source>
</reference>
<dbReference type="SUPFAM" id="SSF53474">
    <property type="entry name" value="alpha/beta-Hydrolases"/>
    <property type="match status" value="1"/>
</dbReference>
<gene>
    <name evidence="3" type="ORF">NCTC10786_03504</name>
</gene>
<dbReference type="InterPro" id="IPR012223">
    <property type="entry name" value="TEII"/>
</dbReference>
<evidence type="ECO:0000256" key="1">
    <source>
        <dbReference type="ARBA" id="ARBA00007169"/>
    </source>
</evidence>
<organism evidence="3 4">
    <name type="scientific">Citrobacter koseri</name>
    <name type="common">Citrobacter diversus</name>
    <dbReference type="NCBI Taxonomy" id="545"/>
    <lineage>
        <taxon>Bacteria</taxon>
        <taxon>Pseudomonadati</taxon>
        <taxon>Pseudomonadota</taxon>
        <taxon>Gammaproteobacteria</taxon>
        <taxon>Enterobacterales</taxon>
        <taxon>Enterobacteriaceae</taxon>
        <taxon>Citrobacter</taxon>
    </lineage>
</organism>
<feature type="domain" description="Thioesterase" evidence="2">
    <location>
        <begin position="1"/>
        <end position="89"/>
    </location>
</feature>
<accession>A0A2X2VG51</accession>
<comment type="similarity">
    <text evidence="1">Belongs to the thioesterase family.</text>
</comment>
<evidence type="ECO:0000313" key="4">
    <source>
        <dbReference type="Proteomes" id="UP000251584"/>
    </source>
</evidence>
<dbReference type="PANTHER" id="PTHR11487">
    <property type="entry name" value="THIOESTERASE"/>
    <property type="match status" value="1"/>
</dbReference>
<dbReference type="Gene3D" id="3.40.50.1820">
    <property type="entry name" value="alpha/beta hydrolase"/>
    <property type="match status" value="1"/>
</dbReference>
<proteinExistence type="inferred from homology"/>
<name>A0A2X2VG51_CITKO</name>